<feature type="coiled-coil region" evidence="3">
    <location>
        <begin position="372"/>
        <end position="402"/>
    </location>
</feature>
<feature type="signal peptide" evidence="2">
    <location>
        <begin position="1"/>
        <end position="21"/>
    </location>
</feature>
<evidence type="ECO:0000256" key="3">
    <source>
        <dbReference type="SAM" id="Coils"/>
    </source>
</evidence>
<dbReference type="RefSeq" id="WP_262459079.1">
    <property type="nucleotide sequence ID" value="NZ_ARXS01000001.1"/>
</dbReference>
<comment type="similarity">
    <text evidence="1 2">Belongs to the outer membrane factor (OMF) (TC 1.B.17) family.</text>
</comment>
<accession>A0ABT2QTF7</accession>
<keyword evidence="2" id="KW-0564">Palmitate</keyword>
<keyword evidence="2" id="KW-1134">Transmembrane beta strand</keyword>
<keyword evidence="2" id="KW-0449">Lipoprotein</keyword>
<keyword evidence="2" id="KW-0812">Transmembrane</keyword>
<gene>
    <name evidence="4" type="ORF">MA04_00106</name>
</gene>
<protein>
    <submittedName>
        <fullName evidence="4">Outer membrane efflux protein</fullName>
    </submittedName>
</protein>
<feature type="coiled-coil region" evidence="3">
    <location>
        <begin position="213"/>
        <end position="240"/>
    </location>
</feature>
<name>A0ABT2QTF7_9GAMM</name>
<comment type="subcellular location">
    <subcellularLocation>
        <location evidence="2">Cell outer membrane</location>
        <topology evidence="2">Lipid-anchor</topology>
    </subcellularLocation>
</comment>
<keyword evidence="2" id="KW-0732">Signal</keyword>
<dbReference type="InterPro" id="IPR010131">
    <property type="entry name" value="MdtP/NodT-like"/>
</dbReference>
<dbReference type="PANTHER" id="PTHR30203:SF33">
    <property type="entry name" value="BLR4455 PROTEIN"/>
    <property type="match status" value="1"/>
</dbReference>
<keyword evidence="3" id="KW-0175">Coiled coil</keyword>
<keyword evidence="5" id="KW-1185">Reference proteome</keyword>
<evidence type="ECO:0000256" key="1">
    <source>
        <dbReference type="ARBA" id="ARBA00007613"/>
    </source>
</evidence>
<evidence type="ECO:0000313" key="5">
    <source>
        <dbReference type="Proteomes" id="UP001064106"/>
    </source>
</evidence>
<dbReference type="Gene3D" id="1.20.1600.10">
    <property type="entry name" value="Outer membrane efflux proteins (OEP)"/>
    <property type="match status" value="1"/>
</dbReference>
<dbReference type="InterPro" id="IPR003423">
    <property type="entry name" value="OMP_efflux"/>
</dbReference>
<organism evidence="4 5">
    <name type="scientific">Alloalcanivorax balearicus MACL04</name>
    <dbReference type="NCBI Taxonomy" id="1177182"/>
    <lineage>
        <taxon>Bacteria</taxon>
        <taxon>Pseudomonadati</taxon>
        <taxon>Pseudomonadota</taxon>
        <taxon>Gammaproteobacteria</taxon>
        <taxon>Oceanospirillales</taxon>
        <taxon>Alcanivoracaceae</taxon>
        <taxon>Alloalcanivorax</taxon>
    </lineage>
</organism>
<evidence type="ECO:0000256" key="2">
    <source>
        <dbReference type="RuleBase" id="RU362097"/>
    </source>
</evidence>
<dbReference type="SUPFAM" id="SSF56954">
    <property type="entry name" value="Outer membrane efflux proteins (OEP)"/>
    <property type="match status" value="1"/>
</dbReference>
<keyword evidence="2" id="KW-0472">Membrane</keyword>
<dbReference type="EMBL" id="ARXS01000001">
    <property type="protein sequence ID" value="MCU5780806.1"/>
    <property type="molecule type" value="Genomic_DNA"/>
</dbReference>
<dbReference type="PROSITE" id="PS51257">
    <property type="entry name" value="PROKAR_LIPOPROTEIN"/>
    <property type="match status" value="1"/>
</dbReference>
<reference evidence="4" key="1">
    <citation type="submission" date="2012-09" db="EMBL/GenBank/DDBJ databases">
        <title>Genome Sequence of alkane-degrading Bacterium Alcanivorax balearicus MACL04.</title>
        <authorList>
            <person name="Lai Q."/>
            <person name="Shao Z."/>
        </authorList>
    </citation>
    <scope>NUCLEOTIDE SEQUENCE</scope>
    <source>
        <strain evidence="4">MACL04</strain>
    </source>
</reference>
<feature type="coiled-coil region" evidence="3">
    <location>
        <begin position="64"/>
        <end position="91"/>
    </location>
</feature>
<comment type="caution">
    <text evidence="4">The sequence shown here is derived from an EMBL/GenBank/DDBJ whole genome shotgun (WGS) entry which is preliminary data.</text>
</comment>
<evidence type="ECO:0000313" key="4">
    <source>
        <dbReference type="EMBL" id="MCU5780806.1"/>
    </source>
</evidence>
<dbReference type="Pfam" id="PF02321">
    <property type="entry name" value="OEP"/>
    <property type="match status" value="2"/>
</dbReference>
<feature type="chain" id="PRO_5045007790" evidence="2">
    <location>
        <begin position="22"/>
        <end position="480"/>
    </location>
</feature>
<dbReference type="PANTHER" id="PTHR30203">
    <property type="entry name" value="OUTER MEMBRANE CATION EFFLUX PROTEIN"/>
    <property type="match status" value="1"/>
</dbReference>
<dbReference type="Gene3D" id="2.20.200.10">
    <property type="entry name" value="Outer membrane efflux proteins (OEP)"/>
    <property type="match status" value="1"/>
</dbReference>
<sequence length="480" mass="52481">MKRLSATSLLCLLALAGCTLGPDYRTPESAIPAQFQYQDGWRTMPEQPWVAQGTWWEAFGDPVLTDLIQRADQASQTLAQAEARFRAAEAQWRLARGEYSPQLDASVNGTRSGGSDTDPGNLFSGRLDISWAPDLWGRVRRQVEAERAGLAASAADIAAARLTLQVAVVQGYVRVRALDRQRDILELTMAAYDRSAELTRNQYNSGIVSRSDVIQAETQRQSLRTQLYDLQQQRAQEENALAALLGVAPVSFSIAATEDLPLLPALPAALPSVLIARRPDVVVAERGVAQANALIGVAQTAWLPDLTLSAYGALQDDTFSGLFDAPQRIWSVGPSLALTLFDGGRRRATRDIAVAQYDEQVANYRQTVLDSLRDVEDALATMQILREKAEQQDELLALAEQNESVITNRYRAGMVSFLEVATAQNLTLEARRSRLDITSQQLQAAAELAAAIGGGWDLDDPVIQRIARPEPREQGVKGDS</sequence>
<proteinExistence type="inferred from homology"/>
<dbReference type="NCBIfam" id="TIGR01845">
    <property type="entry name" value="outer_NodT"/>
    <property type="match status" value="1"/>
</dbReference>
<dbReference type="Proteomes" id="UP001064106">
    <property type="component" value="Unassembled WGS sequence"/>
</dbReference>